<evidence type="ECO:0000313" key="3">
    <source>
        <dbReference type="EMBL" id="VTO15107.1"/>
    </source>
</evidence>
<evidence type="ECO:0000259" key="2">
    <source>
        <dbReference type="Pfam" id="PF13649"/>
    </source>
</evidence>
<dbReference type="Proteomes" id="UP000309952">
    <property type="component" value="Chromosome"/>
</dbReference>
<feature type="domain" description="Methyltransferase" evidence="2">
    <location>
        <begin position="90"/>
        <end position="174"/>
    </location>
</feature>
<proteinExistence type="predicted"/>
<dbReference type="KEGG" id="bvy:NCTC9239_01626"/>
<dbReference type="Gene3D" id="3.40.50.150">
    <property type="entry name" value="Vaccinia Virus protein VP39"/>
    <property type="match status" value="1"/>
</dbReference>
<dbReference type="EMBL" id="LR588407">
    <property type="protein sequence ID" value="VTO15107.1"/>
    <property type="molecule type" value="Genomic_DNA"/>
</dbReference>
<dbReference type="SUPFAM" id="SSF53335">
    <property type="entry name" value="S-adenosyl-L-methionine-dependent methyltransferases"/>
    <property type="match status" value="1"/>
</dbReference>
<dbReference type="RefSeq" id="WP_138141380.1">
    <property type="nucleotide sequence ID" value="NZ_LR588407.1"/>
</dbReference>
<protein>
    <submittedName>
        <fullName evidence="3">Trans-aconitate methyltransferase</fullName>
    </submittedName>
</protein>
<dbReference type="GO" id="GO:0008168">
    <property type="term" value="F:methyltransferase activity"/>
    <property type="evidence" value="ECO:0007669"/>
    <property type="project" value="UniProtKB-KW"/>
</dbReference>
<evidence type="ECO:0000256" key="1">
    <source>
        <dbReference type="ARBA" id="ARBA00022679"/>
    </source>
</evidence>
<dbReference type="Pfam" id="PF13649">
    <property type="entry name" value="Methyltransf_25"/>
    <property type="match status" value="1"/>
</dbReference>
<dbReference type="PANTHER" id="PTHR43861">
    <property type="entry name" value="TRANS-ACONITATE 2-METHYLTRANSFERASE-RELATED"/>
    <property type="match status" value="1"/>
</dbReference>
<dbReference type="CDD" id="cd02440">
    <property type="entry name" value="AdoMet_MTases"/>
    <property type="match status" value="1"/>
</dbReference>
<dbReference type="InterPro" id="IPR029063">
    <property type="entry name" value="SAM-dependent_MTases_sf"/>
</dbReference>
<dbReference type="GO" id="GO:0032259">
    <property type="term" value="P:methylation"/>
    <property type="evidence" value="ECO:0007669"/>
    <property type="project" value="UniProtKB-KW"/>
</dbReference>
<reference evidence="3 4" key="1">
    <citation type="submission" date="2019-04" db="EMBL/GenBank/DDBJ databases">
        <authorList>
            <consortium name="Pathogen Informatics"/>
        </authorList>
    </citation>
    <scope>NUCLEOTIDE SEQUENCE [LARGE SCALE GENOMIC DNA]</scope>
    <source>
        <strain evidence="3 4">NCTC9239</strain>
    </source>
</reference>
<keyword evidence="1 3" id="KW-0808">Transferase</keyword>
<accession>A0A4P1K3W0</accession>
<name>A0A4P1K3W0_9CAUL</name>
<organism evidence="3 4">
    <name type="scientific">Brevundimonas vancanneytii</name>
    <dbReference type="NCBI Taxonomy" id="1325724"/>
    <lineage>
        <taxon>Bacteria</taxon>
        <taxon>Pseudomonadati</taxon>
        <taxon>Pseudomonadota</taxon>
        <taxon>Alphaproteobacteria</taxon>
        <taxon>Caulobacterales</taxon>
        <taxon>Caulobacteraceae</taxon>
        <taxon>Brevundimonas</taxon>
    </lineage>
</organism>
<sequence length="263" mass="28838">MFKSLFSRRARIETGAEVDAHVSPRDTDADWEEIGRTNPYFGVLADPRFKTENLTEEARTEFFQTGEGDVRSLMEHFRRRYPDFAPASALDFGCGVGRVTRALAAATGDAFGVDISESMLAEARRTPVVGAAFGHEMPDRLFDWVLSVIVFQHIPPERGYALLRELMKRLAPGGFVTLQFALYRDPALAAAPGGRVLMVEGLPVIANDAALNALPKGEMVMFDYDLTVIAAILFSAGVVDFELTHTDHGGFHGATLYGRRAPA</sequence>
<dbReference type="AlphaFoldDB" id="A0A4P1K3W0"/>
<keyword evidence="4" id="KW-1185">Reference proteome</keyword>
<gene>
    <name evidence="3" type="ORF">NCTC9239_01626</name>
</gene>
<dbReference type="InterPro" id="IPR041698">
    <property type="entry name" value="Methyltransf_25"/>
</dbReference>
<evidence type="ECO:0000313" key="4">
    <source>
        <dbReference type="Proteomes" id="UP000309952"/>
    </source>
</evidence>
<keyword evidence="3" id="KW-0489">Methyltransferase</keyword>